<feature type="region of interest" description="Disordered" evidence="1">
    <location>
        <begin position="484"/>
        <end position="544"/>
    </location>
</feature>
<comment type="caution">
    <text evidence="2">The sequence shown here is derived from an EMBL/GenBank/DDBJ whole genome shotgun (WGS) entry which is preliminary data.</text>
</comment>
<organism evidence="2 3">
    <name type="scientific">Afipia felis</name>
    <name type="common">Cat scratch disease bacillus</name>
    <dbReference type="NCBI Taxonomy" id="1035"/>
    <lineage>
        <taxon>Bacteria</taxon>
        <taxon>Pseudomonadati</taxon>
        <taxon>Pseudomonadota</taxon>
        <taxon>Alphaproteobacteria</taxon>
        <taxon>Hyphomicrobiales</taxon>
        <taxon>Nitrobacteraceae</taxon>
        <taxon>Afipia</taxon>
    </lineage>
</organism>
<name>A0A090MIU2_AFIFE</name>
<reference evidence="2 3" key="1">
    <citation type="journal article" date="2014" name="Genome Announc.">
        <title>Genome Sequence of Afipia felis Strain 76713, Isolated in Hospital Water Using an Amoeba Co-Culture Procedure.</title>
        <authorList>
            <person name="Benamar S."/>
            <person name="La Scola B."/>
            <person name="Croce O."/>
        </authorList>
    </citation>
    <scope>NUCLEOTIDE SEQUENCE [LARGE SCALE GENOMIC DNA]</scope>
    <source>
        <strain evidence="2 3">76713</strain>
    </source>
</reference>
<sequence>MVFDALLHLAEAGRESIGESGALCVDGLSDCLGAPVEGAFECGQALVDGVVERLDRGVERHFKRGDAGIESALEDAKAFVEGVADLGAMRSDARVEGVDIGFQAVGNALGVLAHALDDLAAIGLHRAVELRDVTRDQCAERAAVAGEFLGQLATLFTHQRLERGNAGGEGFVRAFGLARDLGDQRVDGDVEGFAHLVAAGEDVVRKTGAGLVHLRGEVDGAQLHLVQQRVAGILEGVVNLLGAQRDAVDDRIGTLFEVAGDALDAVVEQLMDVVGEFGEFVVDVAGFEIEVGGELFARLQHRVGGLVAGFLEAVEQVAAALAERDDHVVAGSSERAGNVVAALFQHVGDVVRHLVHARGDGVADDGDVLTQVDLHARDRVANLLGLADEVVALGGDVLKQGANADFVVAVGAFKRRNFVGDEGFQFAGTRNGALDAVAHRRDFTADRLTDGDHGIARDVLGLGEAHGHLRHGLGDHAQFLAAPGNARDEVEQDEGRDEHAGEADESQRAAVRADHGFERGQERDDQEARGGNPQSRENGGEGIGAAAGADALKRLEDRADGFAVVIGGLTAETDIAEIVFGRAERFVGQGRLVIGRLRWIGDVQRFLNRGEGDFSWVFDLRIFRHLLVRPCLFTHLKRGAATMCRRASPSLPHPAGHDCCGWWLVPHFRQHPIG</sequence>
<dbReference type="Proteomes" id="UP000035762">
    <property type="component" value="Unassembled WGS sequence"/>
</dbReference>
<evidence type="ECO:0000313" key="3">
    <source>
        <dbReference type="Proteomes" id="UP000035762"/>
    </source>
</evidence>
<gene>
    <name evidence="2" type="ORF">BN961_00770</name>
</gene>
<proteinExistence type="predicted"/>
<dbReference type="AlphaFoldDB" id="A0A090MIU2"/>
<dbReference type="STRING" id="1035.BN961_00770"/>
<dbReference type="EMBL" id="CCAZ020000001">
    <property type="protein sequence ID" value="CEG07381.1"/>
    <property type="molecule type" value="Genomic_DNA"/>
</dbReference>
<evidence type="ECO:0000256" key="1">
    <source>
        <dbReference type="SAM" id="MobiDB-lite"/>
    </source>
</evidence>
<feature type="compositionally biased region" description="Basic and acidic residues" evidence="1">
    <location>
        <begin position="496"/>
        <end position="528"/>
    </location>
</feature>
<evidence type="ECO:0000313" key="2">
    <source>
        <dbReference type="EMBL" id="CEG07381.1"/>
    </source>
</evidence>
<keyword evidence="3" id="KW-1185">Reference proteome</keyword>
<protein>
    <submittedName>
        <fullName evidence="2">Uncharacterized protein</fullName>
    </submittedName>
</protein>
<accession>A0A090MIU2</accession>